<dbReference type="EMBL" id="JAACNO010003221">
    <property type="protein sequence ID" value="KAF4127764.1"/>
    <property type="molecule type" value="Genomic_DNA"/>
</dbReference>
<name>A0A8S9TME6_PHYIN</name>
<gene>
    <name evidence="1" type="ORF">GN958_ATG22995</name>
</gene>
<dbReference type="Proteomes" id="UP000704712">
    <property type="component" value="Unassembled WGS sequence"/>
</dbReference>
<organism evidence="1 2">
    <name type="scientific">Phytophthora infestans</name>
    <name type="common">Potato late blight agent</name>
    <name type="synonym">Botrytis infestans</name>
    <dbReference type="NCBI Taxonomy" id="4787"/>
    <lineage>
        <taxon>Eukaryota</taxon>
        <taxon>Sar</taxon>
        <taxon>Stramenopiles</taxon>
        <taxon>Oomycota</taxon>
        <taxon>Peronosporomycetes</taxon>
        <taxon>Peronosporales</taxon>
        <taxon>Peronosporaceae</taxon>
        <taxon>Phytophthora</taxon>
    </lineage>
</organism>
<sequence>FLPRHHLSFRVKTRQGQTGPSNASTVAKNFLVDVLAKMAALDIDVLYKADHKSVFFGLITTSTIQKKGNKAVWIHLSGRDKEHLTCMLLGSSHGEKKIIFLVLKTTPSKKSATAAINPRQPRFGKRLWKDIKRLQDTSSGRYTATPAATISLAFFHYQFGDRSDMSKPVLFLLDDFSAH</sequence>
<comment type="caution">
    <text evidence="1">The sequence shown here is derived from an EMBL/GenBank/DDBJ whole genome shotgun (WGS) entry which is preliminary data.</text>
</comment>
<feature type="non-terminal residue" evidence="1">
    <location>
        <position position="179"/>
    </location>
</feature>
<proteinExistence type="predicted"/>
<protein>
    <submittedName>
        <fullName evidence="1">Putative HTH CENPB-type domain-containing protein</fullName>
    </submittedName>
</protein>
<accession>A0A8S9TME6</accession>
<evidence type="ECO:0000313" key="1">
    <source>
        <dbReference type="EMBL" id="KAF4127764.1"/>
    </source>
</evidence>
<dbReference type="AlphaFoldDB" id="A0A8S9TME6"/>
<evidence type="ECO:0000313" key="2">
    <source>
        <dbReference type="Proteomes" id="UP000704712"/>
    </source>
</evidence>
<reference evidence="1" key="1">
    <citation type="submission" date="2020-03" db="EMBL/GenBank/DDBJ databases">
        <title>Hybrid Assembly of Korean Phytophthora infestans isolates.</title>
        <authorList>
            <person name="Prokchorchik M."/>
            <person name="Lee Y."/>
            <person name="Seo J."/>
            <person name="Cho J.-H."/>
            <person name="Park Y.-E."/>
            <person name="Jang D.-C."/>
            <person name="Im J.-S."/>
            <person name="Choi J.-G."/>
            <person name="Park H.-J."/>
            <person name="Lee G.-B."/>
            <person name="Lee Y.-G."/>
            <person name="Hong S.-Y."/>
            <person name="Cho K."/>
            <person name="Sohn K.H."/>
        </authorList>
    </citation>
    <scope>NUCLEOTIDE SEQUENCE</scope>
    <source>
        <strain evidence="1">KR_2_A2</strain>
    </source>
</reference>